<comment type="caution">
    <text evidence="1">The sequence shown here is derived from an EMBL/GenBank/DDBJ whole genome shotgun (WGS) entry which is preliminary data.</text>
</comment>
<reference evidence="1" key="1">
    <citation type="submission" date="2018-11" db="EMBL/GenBank/DDBJ databases">
        <authorList>
            <consortium name="Pathogen Informatics"/>
        </authorList>
    </citation>
    <scope>NUCLEOTIDE SEQUENCE</scope>
</reference>
<dbReference type="EMBL" id="CAAALY010281667">
    <property type="protein sequence ID" value="VEL43460.1"/>
    <property type="molecule type" value="Genomic_DNA"/>
</dbReference>
<organism evidence="1 2">
    <name type="scientific">Protopolystoma xenopodis</name>
    <dbReference type="NCBI Taxonomy" id="117903"/>
    <lineage>
        <taxon>Eukaryota</taxon>
        <taxon>Metazoa</taxon>
        <taxon>Spiralia</taxon>
        <taxon>Lophotrochozoa</taxon>
        <taxon>Platyhelminthes</taxon>
        <taxon>Monogenea</taxon>
        <taxon>Polyopisthocotylea</taxon>
        <taxon>Polystomatidea</taxon>
        <taxon>Polystomatidae</taxon>
        <taxon>Protopolystoma</taxon>
    </lineage>
</organism>
<gene>
    <name evidence="1" type="ORF">PXEA_LOCUS36900</name>
</gene>
<accession>A0A3S5BWL0</accession>
<sequence>MLGNDVLLRFQSFSLLRRHADTGQLLVARQSSVNKAGTALYLRADAHFSQDRRHNVKWRRTSRPGLRRCCGGSCVRETRTHVYMFTFLTQRTGYRGPRIYGSPAIVKVASTPDRLPDNVFPPRRNTDWVYEYLFILLPADTSLCYIRPGLGQHKVTPSGSWAAQFVYVPISAWHRVNPGAEVKKITGLRLKWQPHQTARLAQCPVAGRSCHDRQRVTERVGHCGEMTQTAAKWSNLVSRDDTDLCVVLYHSHFYRIADILGQETF</sequence>
<evidence type="ECO:0000313" key="2">
    <source>
        <dbReference type="Proteomes" id="UP000784294"/>
    </source>
</evidence>
<dbReference type="Proteomes" id="UP000784294">
    <property type="component" value="Unassembled WGS sequence"/>
</dbReference>
<name>A0A3S5BWL0_9PLAT</name>
<proteinExistence type="predicted"/>
<keyword evidence="2" id="KW-1185">Reference proteome</keyword>
<dbReference type="AlphaFoldDB" id="A0A3S5BWL0"/>
<evidence type="ECO:0000313" key="1">
    <source>
        <dbReference type="EMBL" id="VEL43460.1"/>
    </source>
</evidence>
<protein>
    <submittedName>
        <fullName evidence="1">Uncharacterized protein</fullName>
    </submittedName>
</protein>